<reference evidence="1 2" key="2">
    <citation type="journal article" date="2006" name="Virus Res.">
        <title>Nucleotide sequence of Blackberry yellow vein associated virus, a novel member of the Closteroviridae.</title>
        <authorList>
            <person name="Tzanetakis I.E."/>
            <person name="Susaimuthu J."/>
            <person name="Gergerich R.C."/>
            <person name="Martin R.R."/>
        </authorList>
    </citation>
    <scope>NUCLEOTIDE SEQUENCE [LARGE SCALE GENOMIC DNA]</scope>
</reference>
<reference evidence="1 2" key="1">
    <citation type="journal article" date="2005" name="J. Virol. Methods">
        <title>The use of reverse transcriptase for efficient first- and second-strand cDNA synthesis from single- and double-stranded RNA templates.</title>
        <authorList>
            <person name="Tzanetakis I.E."/>
            <person name="Keller K.E."/>
            <person name="Martin R.R."/>
        </authorList>
    </citation>
    <scope>NUCLEOTIDE SEQUENCE [LARGE SCALE GENOMIC DNA]</scope>
</reference>
<name>Q5ICV1_9CLOS</name>
<dbReference type="EMBL" id="AY776335">
    <property type="protein sequence ID" value="AAV40968.1"/>
    <property type="molecule type" value="Genomic_RNA"/>
</dbReference>
<dbReference type="GeneID" id="5076826"/>
<dbReference type="OrthoDB" id="3246at10239"/>
<sequence length="517" mass="59289">MVDFLTSDKVKDFLSFAFKRGDIEDKRKKLYDYLIKNFKTENASLYRTRAGGRDFVYTSNYKANGDKLLINDSNDLELLKLPVIYMYKIEPDLMSKSSFRPENIFSNLDWKGSALRYKPFTTGDINDFLNVNRDMGCTYSEEDIAKHYVGESAVRLSTLYRICNSLGTLIDVKSLEDGSVRGFDIKSSERDVAITEGLTMNKLFLECVSVFKKYLELNNSQAGMAKILVNRKIFKAFLDSLISRGDLTLIADNPLVIAKFMSDFSGLTEHSRGFQDNYNAVMTLSKPFQKFLKDVFQLSVVLNESKLFVNLPKSDVSEVVSDMKLASDYVIMSGDYLCLSNSNTLPDEADKYACECISKFFESKVNVSFDVIQDSLLMIFGKYTTNLKRLKLPTVVSFTIKDQTVSFRMCDLWSSVTNKVCSNFKDLSGCNIIRMWANNRAARAMKLFRVKNFSPGLFSYVPGILPYMRFDFFKAIPLQDMSQEEVESFRTLRLMTESRSNRSEQDEIECEQWILRS</sequence>
<keyword evidence="2" id="KW-1185">Reference proteome</keyword>
<dbReference type="Pfam" id="PF03225">
    <property type="entry name" value="Viral_Hsp90"/>
    <property type="match status" value="1"/>
</dbReference>
<proteinExistence type="predicted"/>
<accession>Q5ICV1</accession>
<dbReference type="InterPro" id="IPR004909">
    <property type="entry name" value="Vir_Hsp90"/>
</dbReference>
<dbReference type="Proteomes" id="UP000201450">
    <property type="component" value="Genome"/>
</dbReference>
<evidence type="ECO:0000313" key="1">
    <source>
        <dbReference type="EMBL" id="AAV40968.1"/>
    </source>
</evidence>
<dbReference type="KEGG" id="vg:5076826"/>
<dbReference type="RefSeq" id="YP_227362.1">
    <property type="nucleotide sequence ID" value="NC_006963.2"/>
</dbReference>
<organism evidence="1 2">
    <name type="scientific">Blackberry yellow vein-associated virus</name>
    <dbReference type="NCBI Taxonomy" id="404196"/>
    <lineage>
        <taxon>Viruses</taxon>
        <taxon>Riboviria</taxon>
        <taxon>Orthornavirae</taxon>
        <taxon>Kitrinoviricota</taxon>
        <taxon>Alsuviricetes</taxon>
        <taxon>Martellivirales</taxon>
        <taxon>Closteroviridae</taxon>
        <taxon>Crinivirus</taxon>
        <taxon>Crinivirus rubi</taxon>
    </lineage>
</organism>
<protein>
    <submittedName>
        <fullName evidence="1">p59</fullName>
    </submittedName>
</protein>
<evidence type="ECO:0000313" key="2">
    <source>
        <dbReference type="Proteomes" id="UP000201450"/>
    </source>
</evidence>